<feature type="region of interest" description="Disordered" evidence="4">
    <location>
        <begin position="87"/>
        <end position="110"/>
    </location>
</feature>
<keyword evidence="1 5" id="KW-0812">Transmembrane</keyword>
<dbReference type="GO" id="GO:0022857">
    <property type="term" value="F:transmembrane transporter activity"/>
    <property type="evidence" value="ECO:0007669"/>
    <property type="project" value="InterPro"/>
</dbReference>
<evidence type="ECO:0000256" key="2">
    <source>
        <dbReference type="ARBA" id="ARBA00022989"/>
    </source>
</evidence>
<proteinExistence type="predicted"/>
<dbReference type="PANTHER" id="PTHR31218">
    <property type="entry name" value="WAT1-RELATED PROTEIN"/>
    <property type="match status" value="1"/>
</dbReference>
<evidence type="ECO:0000313" key="6">
    <source>
        <dbReference type="EMBL" id="KDP44410.1"/>
    </source>
</evidence>
<keyword evidence="3 5" id="KW-0472">Membrane</keyword>
<gene>
    <name evidence="6" type="ORF">JCGZ_19425</name>
</gene>
<evidence type="ECO:0000313" key="7">
    <source>
        <dbReference type="Proteomes" id="UP000027138"/>
    </source>
</evidence>
<evidence type="ECO:0000256" key="1">
    <source>
        <dbReference type="ARBA" id="ARBA00022692"/>
    </source>
</evidence>
<evidence type="ECO:0000256" key="3">
    <source>
        <dbReference type="ARBA" id="ARBA00023136"/>
    </source>
</evidence>
<feature type="transmembrane region" description="Helical" evidence="5">
    <location>
        <begin position="43"/>
        <end position="63"/>
    </location>
</feature>
<reference evidence="6 7" key="1">
    <citation type="journal article" date="2014" name="PLoS ONE">
        <title>Global Analysis of Gene Expression Profiles in Physic Nut (Jatropha curcas L.) Seedlings Exposed to Salt Stress.</title>
        <authorList>
            <person name="Zhang L."/>
            <person name="Zhang C."/>
            <person name="Wu P."/>
            <person name="Chen Y."/>
            <person name="Li M."/>
            <person name="Jiang H."/>
            <person name="Wu G."/>
        </authorList>
    </citation>
    <scope>NUCLEOTIDE SEQUENCE [LARGE SCALE GENOMIC DNA]</scope>
    <source>
        <strain evidence="7">cv. GZQX0401</strain>
        <tissue evidence="6">Young leaves</tissue>
    </source>
</reference>
<keyword evidence="2 5" id="KW-1133">Transmembrane helix</keyword>
<evidence type="ECO:0000256" key="4">
    <source>
        <dbReference type="SAM" id="MobiDB-lite"/>
    </source>
</evidence>
<keyword evidence="7" id="KW-1185">Reference proteome</keyword>
<organism evidence="6 7">
    <name type="scientific">Jatropha curcas</name>
    <name type="common">Barbados nut</name>
    <dbReference type="NCBI Taxonomy" id="180498"/>
    <lineage>
        <taxon>Eukaryota</taxon>
        <taxon>Viridiplantae</taxon>
        <taxon>Streptophyta</taxon>
        <taxon>Embryophyta</taxon>
        <taxon>Tracheophyta</taxon>
        <taxon>Spermatophyta</taxon>
        <taxon>Magnoliopsida</taxon>
        <taxon>eudicotyledons</taxon>
        <taxon>Gunneridae</taxon>
        <taxon>Pentapetalae</taxon>
        <taxon>rosids</taxon>
        <taxon>fabids</taxon>
        <taxon>Malpighiales</taxon>
        <taxon>Euphorbiaceae</taxon>
        <taxon>Crotonoideae</taxon>
        <taxon>Jatropheae</taxon>
        <taxon>Jatropha</taxon>
    </lineage>
</organism>
<evidence type="ECO:0008006" key="8">
    <source>
        <dbReference type="Google" id="ProtNLM"/>
    </source>
</evidence>
<dbReference type="AlphaFoldDB" id="A0A067LIH4"/>
<protein>
    <recommendedName>
        <fullName evidence="8">WAT1-related protein</fullName>
    </recommendedName>
</protein>
<dbReference type="STRING" id="180498.A0A067LIH4"/>
<name>A0A067LIH4_JATCU</name>
<dbReference type="InterPro" id="IPR030184">
    <property type="entry name" value="WAT1-related"/>
</dbReference>
<feature type="transmembrane region" description="Helical" evidence="5">
    <location>
        <begin position="12"/>
        <end position="31"/>
    </location>
</feature>
<dbReference type="Proteomes" id="UP000027138">
    <property type="component" value="Unassembled WGS sequence"/>
</dbReference>
<dbReference type="OrthoDB" id="1728340at2759"/>
<dbReference type="GO" id="GO:0016020">
    <property type="term" value="C:membrane"/>
    <property type="evidence" value="ECO:0007669"/>
    <property type="project" value="InterPro"/>
</dbReference>
<accession>A0A067LIH4</accession>
<dbReference type="EMBL" id="KK914252">
    <property type="protein sequence ID" value="KDP44410.1"/>
    <property type="molecule type" value="Genomic_DNA"/>
</dbReference>
<evidence type="ECO:0000256" key="5">
    <source>
        <dbReference type="SAM" id="Phobius"/>
    </source>
</evidence>
<sequence>MRQMKEVLHGLKPVSIMVFIQFTIAGLNVFYKLAAKDGMNLRILVAYCWIFGAAFMIPLALIFERRNRPQLTWTVICQSFFCGLSGPNLTSGSKQDPAFATSEEGREKNG</sequence>